<evidence type="ECO:0000256" key="1">
    <source>
        <dbReference type="ARBA" id="ARBA00023125"/>
    </source>
</evidence>
<keyword evidence="1 2" id="KW-0238">DNA-binding</keyword>
<evidence type="ECO:0000313" key="4">
    <source>
        <dbReference type="EMBL" id="GAA4021992.1"/>
    </source>
</evidence>
<keyword evidence="5" id="KW-1185">Reference proteome</keyword>
<protein>
    <submittedName>
        <fullName evidence="4">TetR/AcrR family transcriptional regulator</fullName>
    </submittedName>
</protein>
<dbReference type="InterPro" id="IPR036271">
    <property type="entry name" value="Tet_transcr_reg_TetR-rel_C_sf"/>
</dbReference>
<dbReference type="PANTHER" id="PTHR43479">
    <property type="entry name" value="ACREF/ENVCD OPERON REPRESSOR-RELATED"/>
    <property type="match status" value="1"/>
</dbReference>
<dbReference type="SUPFAM" id="SSF46689">
    <property type="entry name" value="Homeodomain-like"/>
    <property type="match status" value="1"/>
</dbReference>
<proteinExistence type="predicted"/>
<dbReference type="InterPro" id="IPR009057">
    <property type="entry name" value="Homeodomain-like_sf"/>
</dbReference>
<dbReference type="PRINTS" id="PR00455">
    <property type="entry name" value="HTHTETR"/>
</dbReference>
<dbReference type="Gene3D" id="1.10.357.10">
    <property type="entry name" value="Tetracycline Repressor, domain 2"/>
    <property type="match status" value="1"/>
</dbReference>
<dbReference type="PANTHER" id="PTHR43479:SF11">
    <property type="entry name" value="ACREF_ENVCD OPERON REPRESSOR-RELATED"/>
    <property type="match status" value="1"/>
</dbReference>
<dbReference type="Pfam" id="PF00440">
    <property type="entry name" value="TetR_N"/>
    <property type="match status" value="1"/>
</dbReference>
<dbReference type="InterPro" id="IPR013570">
    <property type="entry name" value="Tscrpt_reg_YsiA_C"/>
</dbReference>
<feature type="domain" description="HTH tetR-type" evidence="3">
    <location>
        <begin position="6"/>
        <end position="66"/>
    </location>
</feature>
<evidence type="ECO:0000259" key="3">
    <source>
        <dbReference type="PROSITE" id="PS50977"/>
    </source>
</evidence>
<dbReference type="InterPro" id="IPR050624">
    <property type="entry name" value="HTH-type_Tx_Regulator"/>
</dbReference>
<dbReference type="RefSeq" id="WP_324690901.1">
    <property type="nucleotide sequence ID" value="NZ_BAABCR010000001.1"/>
</dbReference>
<organism evidence="4 5">
    <name type="scientific">Flavobacterium cheonhonense</name>
    <dbReference type="NCBI Taxonomy" id="706185"/>
    <lineage>
        <taxon>Bacteria</taxon>
        <taxon>Pseudomonadati</taxon>
        <taxon>Bacteroidota</taxon>
        <taxon>Flavobacteriia</taxon>
        <taxon>Flavobacteriales</taxon>
        <taxon>Flavobacteriaceae</taxon>
        <taxon>Flavobacterium</taxon>
    </lineage>
</organism>
<reference evidence="5" key="1">
    <citation type="journal article" date="2019" name="Int. J. Syst. Evol. Microbiol.">
        <title>The Global Catalogue of Microorganisms (GCM) 10K type strain sequencing project: providing services to taxonomists for standard genome sequencing and annotation.</title>
        <authorList>
            <consortium name="The Broad Institute Genomics Platform"/>
            <consortium name="The Broad Institute Genome Sequencing Center for Infectious Disease"/>
            <person name="Wu L."/>
            <person name="Ma J."/>
        </authorList>
    </citation>
    <scope>NUCLEOTIDE SEQUENCE [LARGE SCALE GENOMIC DNA]</scope>
    <source>
        <strain evidence="5">JCM 17064</strain>
    </source>
</reference>
<sequence length="195" mass="22140">MTDSASKRQHEIIASAGKLLMEKGIKGLTTKNLAQEMGFSESALYRHFTNKEDIVVLLLQHLASSMKMRLDAIAQSEATATAKLTTVFNSQFRFFSENPHYVVAILSEGLFDESEKINLAIMQLVNYKTQLIANLFEEGKQQKEFKLELTTADMVHITVGCFRMMMLKWKFSQFQIDLIQQGNAIMATNFNLMKA</sequence>
<feature type="DNA-binding region" description="H-T-H motif" evidence="2">
    <location>
        <begin position="29"/>
        <end position="48"/>
    </location>
</feature>
<dbReference type="InterPro" id="IPR001647">
    <property type="entry name" value="HTH_TetR"/>
</dbReference>
<gene>
    <name evidence="4" type="ORF">GCM10022386_01220</name>
</gene>
<accession>A0ABP7T701</accession>
<dbReference type="Proteomes" id="UP001500968">
    <property type="component" value="Unassembled WGS sequence"/>
</dbReference>
<dbReference type="EMBL" id="BAABCR010000001">
    <property type="protein sequence ID" value="GAA4021992.1"/>
    <property type="molecule type" value="Genomic_DNA"/>
</dbReference>
<evidence type="ECO:0000256" key="2">
    <source>
        <dbReference type="PROSITE-ProRule" id="PRU00335"/>
    </source>
</evidence>
<dbReference type="PROSITE" id="PS50977">
    <property type="entry name" value="HTH_TETR_2"/>
    <property type="match status" value="1"/>
</dbReference>
<dbReference type="Pfam" id="PF08359">
    <property type="entry name" value="TetR_C_4"/>
    <property type="match status" value="1"/>
</dbReference>
<evidence type="ECO:0000313" key="5">
    <source>
        <dbReference type="Proteomes" id="UP001500968"/>
    </source>
</evidence>
<dbReference type="SUPFAM" id="SSF48498">
    <property type="entry name" value="Tetracyclin repressor-like, C-terminal domain"/>
    <property type="match status" value="1"/>
</dbReference>
<name>A0ABP7T701_9FLAO</name>
<comment type="caution">
    <text evidence="4">The sequence shown here is derived from an EMBL/GenBank/DDBJ whole genome shotgun (WGS) entry which is preliminary data.</text>
</comment>